<dbReference type="RefSeq" id="WP_164362129.1">
    <property type="nucleotide sequence ID" value="NZ_CP066776.1"/>
</dbReference>
<dbReference type="PANTHER" id="PTHR47245:SF2">
    <property type="entry name" value="PEPTIDYL-PROLYL CIS-TRANS ISOMERASE HP_0175-RELATED"/>
    <property type="match status" value="1"/>
</dbReference>
<dbReference type="GO" id="GO:0003755">
    <property type="term" value="F:peptidyl-prolyl cis-trans isomerase activity"/>
    <property type="evidence" value="ECO:0007669"/>
    <property type="project" value="InterPro"/>
</dbReference>
<dbReference type="PROSITE" id="PS50198">
    <property type="entry name" value="PPIC_PPIASE_2"/>
    <property type="match status" value="1"/>
</dbReference>
<dbReference type="KEGG" id="soa:G3M56_010680"/>
<dbReference type="SUPFAM" id="SSF109998">
    <property type="entry name" value="Triger factor/SurA peptide-binding domain-like"/>
    <property type="match status" value="1"/>
</dbReference>
<organism evidence="1 2">
    <name type="scientific">Sulfuriroseicoccus oceanibius</name>
    <dbReference type="NCBI Taxonomy" id="2707525"/>
    <lineage>
        <taxon>Bacteria</taxon>
        <taxon>Pseudomonadati</taxon>
        <taxon>Verrucomicrobiota</taxon>
        <taxon>Verrucomicrobiia</taxon>
        <taxon>Verrucomicrobiales</taxon>
        <taxon>Verrucomicrobiaceae</taxon>
        <taxon>Sulfuriroseicoccus</taxon>
    </lineage>
</organism>
<dbReference type="SUPFAM" id="SSF54534">
    <property type="entry name" value="FKBP-like"/>
    <property type="match status" value="1"/>
</dbReference>
<dbReference type="Proteomes" id="UP000475117">
    <property type="component" value="Chromosome"/>
</dbReference>
<dbReference type="Pfam" id="PF00639">
    <property type="entry name" value="Rotamase"/>
    <property type="match status" value="1"/>
</dbReference>
<proteinExistence type="predicted"/>
<name>A0A6B3LAT0_9BACT</name>
<keyword evidence="2" id="KW-1185">Reference proteome</keyword>
<evidence type="ECO:0000313" key="2">
    <source>
        <dbReference type="Proteomes" id="UP000475117"/>
    </source>
</evidence>
<dbReference type="InterPro" id="IPR046357">
    <property type="entry name" value="PPIase_dom_sf"/>
</dbReference>
<dbReference type="InterPro" id="IPR027304">
    <property type="entry name" value="Trigger_fact/SurA_dom_sf"/>
</dbReference>
<dbReference type="PANTHER" id="PTHR47245">
    <property type="entry name" value="PEPTIDYLPROLYL ISOMERASE"/>
    <property type="match status" value="1"/>
</dbReference>
<dbReference type="InterPro" id="IPR050245">
    <property type="entry name" value="PrsA_foldase"/>
</dbReference>
<protein>
    <submittedName>
        <fullName evidence="1">Peptidylprolyl isomerase</fullName>
    </submittedName>
</protein>
<evidence type="ECO:0000313" key="1">
    <source>
        <dbReference type="EMBL" id="QQL44346.1"/>
    </source>
</evidence>
<dbReference type="InterPro" id="IPR000297">
    <property type="entry name" value="PPIase_PpiC"/>
</dbReference>
<dbReference type="EMBL" id="CP066776">
    <property type="protein sequence ID" value="QQL44346.1"/>
    <property type="molecule type" value="Genomic_DNA"/>
</dbReference>
<dbReference type="AlphaFoldDB" id="A0A6B3LAT0"/>
<gene>
    <name evidence="1" type="ORF">G3M56_010680</name>
</gene>
<keyword evidence="1" id="KW-0413">Isomerase</keyword>
<sequence length="361" mass="41097">MSSNRNLAVRFGVYLTCLLYIGADLYLFNGPLRRTLDALNPQSETAMEKARNAKVVAVVYGEGVTLAELDLHLARHLRRKGMDPGKLTPERLYEMRLLIVQELILERVLEGKLRVRSEYEVAPDALDSQIAEVRDQYPDDAAYRAALDAAGMDEEKLRAHYDQWMQQVAYVDKLIKGGQERMPLEEHILSYYESHKEEFVLPERYHVRHIFLTTLGKDPKVVEEQIADVHTKISSGQVAFAEIAAEVSEDPASREAGGDLGWVATDRLPTGLGADLFASLQPGQMSAPVQSRIGWHIVDMVDMRPARQLEFAEVESKIRKYLTYQQYRKYIAAVKRVMEGEAESAIDYEMMREPYSFPVKE</sequence>
<dbReference type="Gene3D" id="3.10.50.40">
    <property type="match status" value="1"/>
</dbReference>
<dbReference type="Gene3D" id="1.10.4030.10">
    <property type="entry name" value="Porin chaperone SurA, peptide-binding domain"/>
    <property type="match status" value="1"/>
</dbReference>
<accession>A0A6B3LAT0</accession>
<reference evidence="1 2" key="1">
    <citation type="submission" date="2020-12" db="EMBL/GenBank/DDBJ databases">
        <title>Sulforoseuscoccus oceanibium gen. nov., sp. nov., a representative of the phylum Verrucomicrobia with special cytoplasmic membrane, and proposal of Sulforoseuscoccusaceae fam. nov.</title>
        <authorList>
            <person name="Xi F."/>
        </authorList>
    </citation>
    <scope>NUCLEOTIDE SEQUENCE [LARGE SCALE GENOMIC DNA]</scope>
    <source>
        <strain evidence="1 2">T37</strain>
    </source>
</reference>